<keyword evidence="3" id="KW-1185">Reference proteome</keyword>
<sequence length="221" mass="22520">MIQIVASIQSGLAARREHQEASMSAEQKTSHRGFTIITVLERLSKGRARLSAKVLASDEDHKRRLGGKKLLQAKRWFDHFADDLAAPVIAGLKHTIDLELAAAAKAAPKTAAKPVGAGANAAKVAKVEKAAKAHKPAKPTKPVKAAKAEKVTGKGAPKSTKPAKAAKADTSKVTASAKSAVAAKSVNGAATANGVAKPVASGVAAAARKRAATAASKAPAR</sequence>
<dbReference type="EMBL" id="CP011253">
    <property type="protein sequence ID" value="ANJ87173.1"/>
    <property type="molecule type" value="Genomic_DNA"/>
</dbReference>
<dbReference type="AlphaFoldDB" id="A0A192B1S6"/>
<protein>
    <submittedName>
        <fullName evidence="2">Uncharacterized protein</fullName>
    </submittedName>
</protein>
<feature type="region of interest" description="Disordered" evidence="1">
    <location>
        <begin position="131"/>
        <end position="221"/>
    </location>
</feature>
<accession>A0A192B1S6</accession>
<dbReference type="OrthoDB" id="8944141at2"/>
<reference evidence="2" key="1">
    <citation type="submission" date="2016-06" db="EMBL/GenBank/DDBJ databases">
        <title>Pandoraea oxalativorans DSM 23570 Genome Sequencing.</title>
        <authorList>
            <person name="Ee R."/>
            <person name="Lim Y.-L."/>
            <person name="Yong D."/>
            <person name="Yin W.-F."/>
            <person name="Chan K.-G."/>
        </authorList>
    </citation>
    <scope>NUCLEOTIDE SEQUENCE</scope>
    <source>
        <strain evidence="2">DSM 23570</strain>
    </source>
</reference>
<gene>
    <name evidence="2" type="ORF">MB84_31190</name>
</gene>
<dbReference type="RefSeq" id="WP_157122763.1">
    <property type="nucleotide sequence ID" value="NZ_CP011253.3"/>
</dbReference>
<evidence type="ECO:0000256" key="1">
    <source>
        <dbReference type="SAM" id="MobiDB-lite"/>
    </source>
</evidence>
<organism evidence="2 3">
    <name type="scientific">Pandoraea oxalativorans</name>
    <dbReference type="NCBI Taxonomy" id="573737"/>
    <lineage>
        <taxon>Bacteria</taxon>
        <taxon>Pseudomonadati</taxon>
        <taxon>Pseudomonadota</taxon>
        <taxon>Betaproteobacteria</taxon>
        <taxon>Burkholderiales</taxon>
        <taxon>Burkholderiaceae</taxon>
        <taxon>Pandoraea</taxon>
    </lineage>
</organism>
<evidence type="ECO:0000313" key="3">
    <source>
        <dbReference type="Proteomes" id="UP000035050"/>
    </source>
</evidence>
<feature type="compositionally biased region" description="Low complexity" evidence="1">
    <location>
        <begin position="171"/>
        <end position="221"/>
    </location>
</feature>
<evidence type="ECO:0000313" key="2">
    <source>
        <dbReference type="EMBL" id="ANJ87173.1"/>
    </source>
</evidence>
<proteinExistence type="predicted"/>
<dbReference type="Proteomes" id="UP000035050">
    <property type="component" value="Chromosome"/>
</dbReference>
<feature type="compositionally biased region" description="Low complexity" evidence="1">
    <location>
        <begin position="153"/>
        <end position="165"/>
    </location>
</feature>
<dbReference type="KEGG" id="pox:MB84_31190"/>
<name>A0A192B1S6_9BURK</name>